<dbReference type="GO" id="GO:0046872">
    <property type="term" value="F:metal ion binding"/>
    <property type="evidence" value="ECO:0007669"/>
    <property type="project" value="UniProtKB-KW"/>
</dbReference>
<protein>
    <submittedName>
        <fullName evidence="11">DUF1566 domain-containing protein</fullName>
    </submittedName>
</protein>
<dbReference type="Pfam" id="PF03150">
    <property type="entry name" value="CCP_MauG"/>
    <property type="match status" value="1"/>
</dbReference>
<sequence length="1001" mass="108600">MLNGSKIAAACRLFCIALLLTCTACGSGGSSSSDGNPFSDDQSDSTSGSNDGATNDDDTGDGEASGDGDAPDYIEPEVFSNGMAALNDTGIDFGSNSNTNGSDCSLSLMASDGVTPLAQDCAQGRDAEASSDNDGINGFDFTRLNANGSKYTGSGEFETDPWACVRDNRTGLLWEVKTRDGSIHDADNTYRWGGLTALDRGSVDRTGDYYDDWNELVIGTNAKELCGYSDWRVPTNAQMMSIIHFGLESRPFKVDTDYFPNAIGDFYWTSAPYRGSHGEFYAWAFQLVFGNNKNLQRYQASAVRLVRVIDPFSGSGGAEETPDERYTIDENGTVTDVATGLMWAQCVAGLEGALCNSGDARSMDWGTALEYAQNSTLAGHSDWRLPNTKELFSLINFNAAEPAINLNIFPATTVDYTWTSSPMIEFSQDSWFINFKTGLNWFKGRDDTMLVRLVREGTDNLATTDIDTQEIAAVTSDDGLGTMAGSMEPVDIHAQLLANEQGFTGDPTTGRDLPHINDPKAQLGKALFYSKRLSGEYDTACASCHHPMLGGGDNLSWPVGYDAVNIFHNSAPDLVGPGRYFDGSDPDELEGYPVIGRNAPSLFNVGLLDNSLFWDGRIESMNGAPGARGTSAGIITPDSPDSSTPDSNVPEGASLANAQSRFPTVTHEEMRGDEPLGGGNQSYRDMLAQRFVGIQEWEALFQSAYGTTEITFDRIAEALAAFEESMVFTENPWKEYVAFLLGDPSRDSNALTHDQKVGAVLFMTEGDEGGAACSECHSGDAFTDGQYHAIGLGQVGPGHGNDNLFVTDSDFGRQNISGDTGDAYHFRTSPLLNIAVTGPYMHNGALSNLRQVMDVYGNPGGAMNELLGLGTILNANATFNETGDADYCELQSVINIMAKTDENCEEVYYNMNPFAFENTRFLFRQSFDDSVSNSPAPEIDINIQQSDRVVRFMEALTDPCVTDRACLQPWIYDSSNWTEHPDYSENRNFILIAEDRDGMEL</sequence>
<dbReference type="PANTHER" id="PTHR30600:SF10">
    <property type="entry name" value="BLL6722 PROTEIN"/>
    <property type="match status" value="1"/>
</dbReference>
<evidence type="ECO:0000256" key="9">
    <source>
        <dbReference type="SAM" id="SignalP"/>
    </source>
</evidence>
<evidence type="ECO:0000313" key="12">
    <source>
        <dbReference type="Proteomes" id="UP000326287"/>
    </source>
</evidence>
<dbReference type="Proteomes" id="UP000326287">
    <property type="component" value="Chromosome"/>
</dbReference>
<dbReference type="SUPFAM" id="SSF46626">
    <property type="entry name" value="Cytochrome c"/>
    <property type="match status" value="2"/>
</dbReference>
<keyword evidence="6 7" id="KW-0408">Iron</keyword>
<dbReference type="PROSITE" id="PS51007">
    <property type="entry name" value="CYTC"/>
    <property type="match status" value="2"/>
</dbReference>
<feature type="region of interest" description="Disordered" evidence="8">
    <location>
        <begin position="624"/>
        <end position="680"/>
    </location>
</feature>
<keyword evidence="4 9" id="KW-0732">Signal</keyword>
<evidence type="ECO:0000256" key="1">
    <source>
        <dbReference type="ARBA" id="ARBA00004196"/>
    </source>
</evidence>
<name>A0A5P9NKV4_9GAMM</name>
<evidence type="ECO:0000256" key="5">
    <source>
        <dbReference type="ARBA" id="ARBA00023002"/>
    </source>
</evidence>
<feature type="region of interest" description="Disordered" evidence="8">
    <location>
        <begin position="29"/>
        <end position="75"/>
    </location>
</feature>
<evidence type="ECO:0000256" key="7">
    <source>
        <dbReference type="PROSITE-ProRule" id="PRU00433"/>
    </source>
</evidence>
<feature type="domain" description="Cytochrome c" evidence="10">
    <location>
        <begin position="753"/>
        <end position="898"/>
    </location>
</feature>
<evidence type="ECO:0000256" key="3">
    <source>
        <dbReference type="ARBA" id="ARBA00022723"/>
    </source>
</evidence>
<evidence type="ECO:0000256" key="8">
    <source>
        <dbReference type="SAM" id="MobiDB-lite"/>
    </source>
</evidence>
<dbReference type="InterPro" id="IPR011460">
    <property type="entry name" value="Lcl_C"/>
</dbReference>
<dbReference type="AlphaFoldDB" id="A0A5P9NKV4"/>
<dbReference type="Pfam" id="PF07603">
    <property type="entry name" value="Lcl_C"/>
    <property type="match status" value="2"/>
</dbReference>
<feature type="compositionally biased region" description="Acidic residues" evidence="8">
    <location>
        <begin position="54"/>
        <end position="75"/>
    </location>
</feature>
<reference evidence="11 12" key="1">
    <citation type="submission" date="2019-02" db="EMBL/GenBank/DDBJ databases">
        <authorList>
            <person name="Li S.-H."/>
        </authorList>
    </citation>
    <scope>NUCLEOTIDE SEQUENCE [LARGE SCALE GENOMIC DNA]</scope>
    <source>
        <strain evidence="11 12">IMCC14385</strain>
    </source>
</reference>
<feature type="signal peptide" evidence="9">
    <location>
        <begin position="1"/>
        <end position="26"/>
    </location>
</feature>
<dbReference type="EMBL" id="CP036422">
    <property type="protein sequence ID" value="QFU76239.1"/>
    <property type="molecule type" value="Genomic_DNA"/>
</dbReference>
<evidence type="ECO:0000256" key="6">
    <source>
        <dbReference type="ARBA" id="ARBA00023004"/>
    </source>
</evidence>
<evidence type="ECO:0000313" key="11">
    <source>
        <dbReference type="EMBL" id="QFU76239.1"/>
    </source>
</evidence>
<dbReference type="InterPro" id="IPR036909">
    <property type="entry name" value="Cyt_c-like_dom_sf"/>
</dbReference>
<feature type="compositionally biased region" description="Polar residues" evidence="8">
    <location>
        <begin position="34"/>
        <end position="46"/>
    </location>
</feature>
<gene>
    <name evidence="11" type="ORF">EY643_11525</name>
</gene>
<dbReference type="InterPro" id="IPR051395">
    <property type="entry name" value="Cytochrome_c_Peroxidase/MauG"/>
</dbReference>
<feature type="compositionally biased region" description="Low complexity" evidence="8">
    <location>
        <begin position="636"/>
        <end position="647"/>
    </location>
</feature>
<keyword evidence="12" id="KW-1185">Reference proteome</keyword>
<dbReference type="InterPro" id="IPR009056">
    <property type="entry name" value="Cyt_c-like_dom"/>
</dbReference>
<dbReference type="GO" id="GO:0020037">
    <property type="term" value="F:heme binding"/>
    <property type="evidence" value="ECO:0007669"/>
    <property type="project" value="InterPro"/>
</dbReference>
<dbReference type="PANTHER" id="PTHR30600">
    <property type="entry name" value="CYTOCHROME C PEROXIDASE-RELATED"/>
    <property type="match status" value="1"/>
</dbReference>
<keyword evidence="3 7" id="KW-0479">Metal-binding</keyword>
<dbReference type="GO" id="GO:0030313">
    <property type="term" value="C:cell envelope"/>
    <property type="evidence" value="ECO:0007669"/>
    <property type="project" value="UniProtKB-SubCell"/>
</dbReference>
<accession>A0A5P9NKV4</accession>
<evidence type="ECO:0000256" key="4">
    <source>
        <dbReference type="ARBA" id="ARBA00022729"/>
    </source>
</evidence>
<keyword evidence="2 7" id="KW-0349">Heme</keyword>
<evidence type="ECO:0000259" key="10">
    <source>
        <dbReference type="PROSITE" id="PS51007"/>
    </source>
</evidence>
<proteinExistence type="predicted"/>
<dbReference type="KEGG" id="halc:EY643_11525"/>
<dbReference type="Gene3D" id="1.10.760.10">
    <property type="entry name" value="Cytochrome c-like domain"/>
    <property type="match status" value="2"/>
</dbReference>
<dbReference type="OrthoDB" id="9805202at2"/>
<keyword evidence="5" id="KW-0560">Oxidoreductase</keyword>
<dbReference type="GO" id="GO:0009055">
    <property type="term" value="F:electron transfer activity"/>
    <property type="evidence" value="ECO:0007669"/>
    <property type="project" value="InterPro"/>
</dbReference>
<feature type="domain" description="Cytochrome c" evidence="10">
    <location>
        <begin position="519"/>
        <end position="651"/>
    </location>
</feature>
<evidence type="ECO:0000256" key="2">
    <source>
        <dbReference type="ARBA" id="ARBA00022617"/>
    </source>
</evidence>
<feature type="chain" id="PRO_5024922229" evidence="9">
    <location>
        <begin position="27"/>
        <end position="1001"/>
    </location>
</feature>
<dbReference type="RefSeq" id="WP_152662345.1">
    <property type="nucleotide sequence ID" value="NZ_CP036422.1"/>
</dbReference>
<organism evidence="11 12">
    <name type="scientific">Halioglobus maricola</name>
    <dbReference type="NCBI Taxonomy" id="2601894"/>
    <lineage>
        <taxon>Bacteria</taxon>
        <taxon>Pseudomonadati</taxon>
        <taxon>Pseudomonadota</taxon>
        <taxon>Gammaproteobacteria</taxon>
        <taxon>Cellvibrionales</taxon>
        <taxon>Halieaceae</taxon>
        <taxon>Halioglobus</taxon>
    </lineage>
</organism>
<dbReference type="GO" id="GO:0004130">
    <property type="term" value="F:cytochrome-c peroxidase activity"/>
    <property type="evidence" value="ECO:0007669"/>
    <property type="project" value="TreeGrafter"/>
</dbReference>
<dbReference type="InterPro" id="IPR004852">
    <property type="entry name" value="Di-haem_cyt_c_peroxidsae"/>
</dbReference>
<comment type="subcellular location">
    <subcellularLocation>
        <location evidence="1">Cell envelope</location>
    </subcellularLocation>
</comment>